<evidence type="ECO:0000313" key="4">
    <source>
        <dbReference type="EMBL" id="MBB5219245.1"/>
    </source>
</evidence>
<dbReference type="AlphaFoldDB" id="A0A840SER5"/>
<dbReference type="SMART" id="SM00909">
    <property type="entry name" value="Germane"/>
    <property type="match status" value="1"/>
</dbReference>
<keyword evidence="2" id="KW-0812">Transmembrane</keyword>
<feature type="domain" description="GerMN" evidence="3">
    <location>
        <begin position="184"/>
        <end position="275"/>
    </location>
</feature>
<evidence type="ECO:0000313" key="7">
    <source>
        <dbReference type="Proteomes" id="UP000593591"/>
    </source>
</evidence>
<reference evidence="5 7" key="1">
    <citation type="submission" date="2018-08" db="EMBL/GenBank/DDBJ databases">
        <title>The first complete genome of Treponema rectale (CHPAT), a commensal spirochete of the bovine rectum.</title>
        <authorList>
            <person name="Staton G.J."/>
            <person name="Clegg S.R."/>
            <person name="Carter S.D."/>
            <person name="Radford A.D."/>
            <person name="Darby A."/>
            <person name="Hall N."/>
            <person name="Birtles R.J."/>
            <person name="Evans N.J."/>
        </authorList>
    </citation>
    <scope>NUCLEOTIDE SEQUENCE [LARGE SCALE GENOMIC DNA]</scope>
    <source>
        <strain evidence="5 7">CHPA</strain>
    </source>
</reference>
<dbReference type="Proteomes" id="UP000578697">
    <property type="component" value="Unassembled WGS sequence"/>
</dbReference>
<sequence>MKNDDKRKKKNTGASLAVWIIISLFLLIVFIVYAPKIKNNIKDAKESLETAETDLILPPEVLETDPEPQSVKIDLHAREADSKKEDDTRPETKEQTENTAAVSENKPEPEKNTVKTDSAKTEQKTSETKTEQKKTESAKNVSENKSTAKAASTIKTQLCFMTVSSNGKILRKQVSRQVSKDSPLRDAINALLAGPTASEAAEGCQSFISSGTKLKGISISNGVAILNFSEEFEFNQIGIEGIRCQIQQIVYTATAFPTVKSVQFLIEGEKRQFVSSESSCYIGSPLNRNSF</sequence>
<dbReference type="Proteomes" id="UP000593591">
    <property type="component" value="Chromosome"/>
</dbReference>
<organism evidence="4 6">
    <name type="scientific">Treponema rectale</name>
    <dbReference type="NCBI Taxonomy" id="744512"/>
    <lineage>
        <taxon>Bacteria</taxon>
        <taxon>Pseudomonadati</taxon>
        <taxon>Spirochaetota</taxon>
        <taxon>Spirochaetia</taxon>
        <taxon>Spirochaetales</taxon>
        <taxon>Treponemataceae</taxon>
        <taxon>Treponema</taxon>
    </lineage>
</organism>
<feature type="transmembrane region" description="Helical" evidence="2">
    <location>
        <begin position="12"/>
        <end position="34"/>
    </location>
</feature>
<keyword evidence="2" id="KW-1133">Transmembrane helix</keyword>
<feature type="compositionally biased region" description="Basic and acidic residues" evidence="1">
    <location>
        <begin position="105"/>
        <end position="137"/>
    </location>
</feature>
<dbReference type="RefSeq" id="WP_184652658.1">
    <property type="nucleotide sequence ID" value="NZ_JACHFR010000002.1"/>
</dbReference>
<dbReference type="Pfam" id="PF10646">
    <property type="entry name" value="Germane"/>
    <property type="match status" value="1"/>
</dbReference>
<feature type="compositionally biased region" description="Basic and acidic residues" evidence="1">
    <location>
        <begin position="73"/>
        <end position="96"/>
    </location>
</feature>
<dbReference type="KEGG" id="trc:DYE49_10560"/>
<keyword evidence="2" id="KW-0472">Membrane</keyword>
<keyword evidence="6" id="KW-1185">Reference proteome</keyword>
<proteinExistence type="predicted"/>
<protein>
    <submittedName>
        <fullName evidence="4">Spore germination protein GerM</fullName>
    </submittedName>
</protein>
<evidence type="ECO:0000313" key="6">
    <source>
        <dbReference type="Proteomes" id="UP000578697"/>
    </source>
</evidence>
<feature type="region of interest" description="Disordered" evidence="1">
    <location>
        <begin position="58"/>
        <end position="147"/>
    </location>
</feature>
<dbReference type="EMBL" id="JACHFR010000002">
    <property type="protein sequence ID" value="MBB5219245.1"/>
    <property type="molecule type" value="Genomic_DNA"/>
</dbReference>
<accession>A0A840SER5</accession>
<evidence type="ECO:0000259" key="3">
    <source>
        <dbReference type="SMART" id="SM00909"/>
    </source>
</evidence>
<dbReference type="InterPro" id="IPR019606">
    <property type="entry name" value="GerMN"/>
</dbReference>
<evidence type="ECO:0000313" key="5">
    <source>
        <dbReference type="EMBL" id="QOS40868.1"/>
    </source>
</evidence>
<evidence type="ECO:0000256" key="2">
    <source>
        <dbReference type="SAM" id="Phobius"/>
    </source>
</evidence>
<dbReference type="EMBL" id="CP031517">
    <property type="protein sequence ID" value="QOS40868.1"/>
    <property type="molecule type" value="Genomic_DNA"/>
</dbReference>
<reference evidence="4 6" key="2">
    <citation type="submission" date="2020-08" db="EMBL/GenBank/DDBJ databases">
        <title>Genomic Encyclopedia of Type Strains, Phase IV (KMG-IV): sequencing the most valuable type-strain genomes for metagenomic binning, comparative biology and taxonomic classification.</title>
        <authorList>
            <person name="Goeker M."/>
        </authorList>
    </citation>
    <scope>NUCLEOTIDE SEQUENCE [LARGE SCALE GENOMIC DNA]</scope>
    <source>
        <strain evidence="4 6">DSM 103679</strain>
    </source>
</reference>
<gene>
    <name evidence="5" type="ORF">DYE49_10560</name>
    <name evidence="4" type="ORF">HNP77_001614</name>
</gene>
<evidence type="ECO:0000256" key="1">
    <source>
        <dbReference type="SAM" id="MobiDB-lite"/>
    </source>
</evidence>
<name>A0A840SER5_9SPIR</name>